<evidence type="ECO:0000313" key="1">
    <source>
        <dbReference type="EMBL" id="CCH68456.1"/>
    </source>
</evidence>
<accession>N0DYN1</accession>
<dbReference type="EMBL" id="CAIZ01000001">
    <property type="protein sequence ID" value="CCH68456.1"/>
    <property type="molecule type" value="Genomic_DNA"/>
</dbReference>
<reference evidence="1 2" key="1">
    <citation type="journal article" date="2013" name="ISME J.">
        <title>A metabolic model for members of the genus Tetrasphaera involved in enhanced biological phosphorus removal.</title>
        <authorList>
            <person name="Kristiansen R."/>
            <person name="Nguyen H.T.T."/>
            <person name="Saunders A.M."/>
            <person name="Nielsen J.L."/>
            <person name="Wimmer R."/>
            <person name="Le V.Q."/>
            <person name="McIlroy S.J."/>
            <person name="Petrovski S."/>
            <person name="Seviour R.J."/>
            <person name="Calteau A."/>
            <person name="Nielsen K.L."/>
            <person name="Nielsen P.H."/>
        </authorList>
    </citation>
    <scope>NUCLEOTIDE SEQUENCE [LARGE SCALE GENOMIC DNA]</scope>
    <source>
        <strain evidence="1 2">Lp2</strain>
    </source>
</reference>
<sequence>MLQAVLHHDMRADLARAGRQLLRAHRLLPGAPTSVAAEVQVVTPHNIPTRLR</sequence>
<comment type="caution">
    <text evidence="1">The sequence shown here is derived from an EMBL/GenBank/DDBJ whole genome shotgun (WGS) entry which is preliminary data.</text>
</comment>
<organism evidence="1 2">
    <name type="scientific">Phycicoccus elongatus Lp2</name>
    <dbReference type="NCBI Taxonomy" id="1193181"/>
    <lineage>
        <taxon>Bacteria</taxon>
        <taxon>Bacillati</taxon>
        <taxon>Actinomycetota</taxon>
        <taxon>Actinomycetes</taxon>
        <taxon>Micrococcales</taxon>
        <taxon>Intrasporangiaceae</taxon>
        <taxon>Phycicoccus</taxon>
    </lineage>
</organism>
<name>N0DYN1_9MICO</name>
<dbReference type="AlphaFoldDB" id="N0DYN1"/>
<gene>
    <name evidence="1" type="ORF">BN10_10013</name>
</gene>
<dbReference type="Proteomes" id="UP000013167">
    <property type="component" value="Unassembled WGS sequence"/>
</dbReference>
<protein>
    <submittedName>
        <fullName evidence="1">Uncharacterized protein</fullName>
    </submittedName>
</protein>
<dbReference type="eggNOG" id="COG1879">
    <property type="taxonomic scope" value="Bacteria"/>
</dbReference>
<keyword evidence="2" id="KW-1185">Reference proteome</keyword>
<dbReference type="STRING" id="1193181.BN10_10013"/>
<dbReference type="HOGENOM" id="CLU_3085705_0_0_11"/>
<evidence type="ECO:0000313" key="2">
    <source>
        <dbReference type="Proteomes" id="UP000013167"/>
    </source>
</evidence>
<proteinExistence type="predicted"/>